<evidence type="ECO:0000256" key="1">
    <source>
        <dbReference type="SAM" id="Phobius"/>
    </source>
</evidence>
<reference evidence="2 3" key="1">
    <citation type="submission" date="2024-10" db="EMBL/GenBank/DDBJ databases">
        <title>Updated reference genomes for cyclostephanoid diatoms.</title>
        <authorList>
            <person name="Roberts W.R."/>
            <person name="Alverson A.J."/>
        </authorList>
    </citation>
    <scope>NUCLEOTIDE SEQUENCE [LARGE SCALE GENOMIC DNA]</scope>
    <source>
        <strain evidence="2 3">AJA232-27</strain>
    </source>
</reference>
<evidence type="ECO:0000313" key="2">
    <source>
        <dbReference type="EMBL" id="KAL3756876.1"/>
    </source>
</evidence>
<gene>
    <name evidence="2" type="ORF">ACHAWU_007717</name>
</gene>
<keyword evidence="1" id="KW-0472">Membrane</keyword>
<organism evidence="2 3">
    <name type="scientific">Discostella pseudostelligera</name>
    <dbReference type="NCBI Taxonomy" id="259834"/>
    <lineage>
        <taxon>Eukaryota</taxon>
        <taxon>Sar</taxon>
        <taxon>Stramenopiles</taxon>
        <taxon>Ochrophyta</taxon>
        <taxon>Bacillariophyta</taxon>
        <taxon>Coscinodiscophyceae</taxon>
        <taxon>Thalassiosirophycidae</taxon>
        <taxon>Stephanodiscales</taxon>
        <taxon>Stephanodiscaceae</taxon>
        <taxon>Discostella</taxon>
    </lineage>
</organism>
<feature type="transmembrane region" description="Helical" evidence="1">
    <location>
        <begin position="21"/>
        <end position="45"/>
    </location>
</feature>
<protein>
    <submittedName>
        <fullName evidence="2">Uncharacterized protein</fullName>
    </submittedName>
</protein>
<evidence type="ECO:0000313" key="3">
    <source>
        <dbReference type="Proteomes" id="UP001530293"/>
    </source>
</evidence>
<keyword evidence="1" id="KW-0812">Transmembrane</keyword>
<comment type="caution">
    <text evidence="2">The sequence shown here is derived from an EMBL/GenBank/DDBJ whole genome shotgun (WGS) entry which is preliminary data.</text>
</comment>
<proteinExistence type="predicted"/>
<keyword evidence="1" id="KW-1133">Transmembrane helix</keyword>
<dbReference type="Proteomes" id="UP001530293">
    <property type="component" value="Unassembled WGS sequence"/>
</dbReference>
<keyword evidence="3" id="KW-1185">Reference proteome</keyword>
<accession>A0ABD3M4A6</accession>
<sequence length="72" mass="8413">MIRDRRDKQSKLHSRERMPQFLMLVSEVVQCLLETFSLLLVAPFVGSHGVAEILNGLIRLCMLFHQRRYLDG</sequence>
<dbReference type="AlphaFoldDB" id="A0ABD3M4A6"/>
<dbReference type="EMBL" id="JALLBG020000287">
    <property type="protein sequence ID" value="KAL3756876.1"/>
    <property type="molecule type" value="Genomic_DNA"/>
</dbReference>
<name>A0ABD3M4A6_9STRA</name>